<evidence type="ECO:0000256" key="3">
    <source>
        <dbReference type="ARBA" id="ARBA00022723"/>
    </source>
</evidence>
<comment type="cofactor">
    <cofactor evidence="1 8">
        <name>Fe cation</name>
        <dbReference type="ChEBI" id="CHEBI:24875"/>
    </cofactor>
</comment>
<keyword evidence="3 8" id="KW-0479">Metal-binding</keyword>
<accession>A0A8F9XG49</accession>
<keyword evidence="5 11" id="KW-0560">Oxidoreductase</keyword>
<evidence type="ECO:0000256" key="5">
    <source>
        <dbReference type="ARBA" id="ARBA00023002"/>
    </source>
</evidence>
<dbReference type="Gene3D" id="2.60.120.10">
    <property type="entry name" value="Jelly Rolls"/>
    <property type="match status" value="1"/>
</dbReference>
<comment type="similarity">
    <text evidence="2">Belongs to the homogentisate dioxygenase family.</text>
</comment>
<dbReference type="KEGG" id="ole:K0B96_15935"/>
<keyword evidence="6 8" id="KW-0408">Iron</keyword>
<sequence>MPHYVKLGEIPRKHHIRFPRAAGESFKGEGLHYEHIVTTEGFDRAYSILYHRKPPTRVKSVELLREMAPRAAGPAPLRHHHIKTADLPRRGDPYTGRVPIFFNADITCHRCRPATAMAEGYEFYRNGQSDDIIFVWRGGGWLESNFGRLRYRQDDYMVIPRGAIYRLVPDDVTHEDYLILESAHPVRIPARYLHPEGQIRLGAPYSERDFHGPTELAVRDEEGDFAVLLKDRARLTRVVLASHPFDVVGWDGGVYPFTFNANDFEPITGTVHLPPPIHQTFEIKGYVVCTFAPRWLDHHPEAVRVPWAHDNSEADEVLFYVRGNFGSRKGIEPGSFTLHPQGIPHGPHPGTTLASMNAQRTEELAVMFDTQFPLQLTEEALGQDDAAYPLSWLG</sequence>
<dbReference type="RefSeq" id="WP_220161876.1">
    <property type="nucleotide sequence ID" value="NZ_CP080507.1"/>
</dbReference>
<dbReference type="GO" id="GO:0006559">
    <property type="term" value="P:L-phenylalanine catabolic process"/>
    <property type="evidence" value="ECO:0007669"/>
    <property type="project" value="InterPro"/>
</dbReference>
<proteinExistence type="inferred from homology"/>
<dbReference type="GO" id="GO:0004411">
    <property type="term" value="F:homogentisate 1,2-dioxygenase activity"/>
    <property type="evidence" value="ECO:0007669"/>
    <property type="project" value="UniProtKB-EC"/>
</dbReference>
<dbReference type="Pfam" id="PF20510">
    <property type="entry name" value="HgmA_N"/>
    <property type="match status" value="1"/>
</dbReference>
<dbReference type="PANTHER" id="PTHR11056:SF0">
    <property type="entry name" value="HOMOGENTISATE 1,2-DIOXYGENASE"/>
    <property type="match status" value="1"/>
</dbReference>
<keyword evidence="12" id="KW-1185">Reference proteome</keyword>
<evidence type="ECO:0000256" key="8">
    <source>
        <dbReference type="PIRSR" id="PIRSR605708-2"/>
    </source>
</evidence>
<feature type="active site" description="Proton acceptor" evidence="7">
    <location>
        <position position="272"/>
    </location>
</feature>
<evidence type="ECO:0000256" key="4">
    <source>
        <dbReference type="ARBA" id="ARBA00022964"/>
    </source>
</evidence>
<evidence type="ECO:0000256" key="2">
    <source>
        <dbReference type="ARBA" id="ARBA00007757"/>
    </source>
</evidence>
<dbReference type="PANTHER" id="PTHR11056">
    <property type="entry name" value="HOMOGENTISATE 1,2-DIOXYGENASE"/>
    <property type="match status" value="1"/>
</dbReference>
<feature type="binding site" evidence="8">
    <location>
        <position position="309"/>
    </location>
    <ligand>
        <name>Fe cation</name>
        <dbReference type="ChEBI" id="CHEBI:24875"/>
    </ligand>
</feature>
<name>A0A8F9XG49_9BACT</name>
<evidence type="ECO:0000256" key="1">
    <source>
        <dbReference type="ARBA" id="ARBA00001962"/>
    </source>
</evidence>
<feature type="binding site" evidence="8">
    <location>
        <position position="345"/>
    </location>
    <ligand>
        <name>Fe cation</name>
        <dbReference type="ChEBI" id="CHEBI:24875"/>
    </ligand>
</feature>
<dbReference type="InterPro" id="IPR014710">
    <property type="entry name" value="RmlC-like_jellyroll"/>
</dbReference>
<organism evidence="11 12">
    <name type="scientific">Horticoccus luteus</name>
    <dbReference type="NCBI Taxonomy" id="2862869"/>
    <lineage>
        <taxon>Bacteria</taxon>
        <taxon>Pseudomonadati</taxon>
        <taxon>Verrucomicrobiota</taxon>
        <taxon>Opitutia</taxon>
        <taxon>Opitutales</taxon>
        <taxon>Opitutaceae</taxon>
        <taxon>Horticoccus</taxon>
    </lineage>
</organism>
<evidence type="ECO:0000313" key="12">
    <source>
        <dbReference type="Proteomes" id="UP000825051"/>
    </source>
</evidence>
<dbReference type="GO" id="GO:0046872">
    <property type="term" value="F:metal ion binding"/>
    <property type="evidence" value="ECO:0007669"/>
    <property type="project" value="UniProtKB-KW"/>
</dbReference>
<evidence type="ECO:0000256" key="7">
    <source>
        <dbReference type="PIRSR" id="PIRSR605708-1"/>
    </source>
</evidence>
<evidence type="ECO:0000256" key="6">
    <source>
        <dbReference type="ARBA" id="ARBA00023004"/>
    </source>
</evidence>
<dbReference type="GO" id="GO:0005737">
    <property type="term" value="C:cytoplasm"/>
    <property type="evidence" value="ECO:0007669"/>
    <property type="project" value="TreeGrafter"/>
</dbReference>
<dbReference type="InterPro" id="IPR011051">
    <property type="entry name" value="RmlC_Cupin_sf"/>
</dbReference>
<feature type="binding site" evidence="8">
    <location>
        <position position="345"/>
    </location>
    <ligand>
        <name>homogentisate</name>
        <dbReference type="ChEBI" id="CHEBI:16169"/>
    </ligand>
</feature>
<gene>
    <name evidence="11" type="ORF">K0B96_15935</name>
</gene>
<dbReference type="InterPro" id="IPR046451">
    <property type="entry name" value="HgmA_C"/>
</dbReference>
<dbReference type="EMBL" id="CP080507">
    <property type="protein sequence ID" value="QYM78772.1"/>
    <property type="molecule type" value="Genomic_DNA"/>
</dbReference>
<dbReference type="InterPro" id="IPR046452">
    <property type="entry name" value="HgmA_N"/>
</dbReference>
<feature type="domain" description="Homogentisate 1,2-dioxygenase N-terminal" evidence="10">
    <location>
        <begin position="123"/>
        <end position="260"/>
    </location>
</feature>
<evidence type="ECO:0000259" key="9">
    <source>
        <dbReference type="Pfam" id="PF04209"/>
    </source>
</evidence>
<keyword evidence="4" id="KW-0223">Dioxygenase</keyword>
<dbReference type="InterPro" id="IPR005708">
    <property type="entry name" value="Homogentis_dOase"/>
</dbReference>
<dbReference type="Pfam" id="PF04209">
    <property type="entry name" value="HgmA_C"/>
    <property type="match status" value="1"/>
</dbReference>
<evidence type="ECO:0000259" key="10">
    <source>
        <dbReference type="Pfam" id="PF20510"/>
    </source>
</evidence>
<dbReference type="AlphaFoldDB" id="A0A8F9XG49"/>
<dbReference type="Proteomes" id="UP000825051">
    <property type="component" value="Chromosome"/>
</dbReference>
<feature type="domain" description="Homogentisate 1,2-dioxygenase C-terminal" evidence="9">
    <location>
        <begin position="286"/>
        <end position="383"/>
    </location>
</feature>
<feature type="binding site" evidence="8">
    <location>
        <position position="315"/>
    </location>
    <ligand>
        <name>Fe cation</name>
        <dbReference type="ChEBI" id="CHEBI:24875"/>
    </ligand>
</feature>
<dbReference type="GO" id="GO:0006570">
    <property type="term" value="P:tyrosine metabolic process"/>
    <property type="evidence" value="ECO:0007669"/>
    <property type="project" value="InterPro"/>
</dbReference>
<dbReference type="SUPFAM" id="SSF51182">
    <property type="entry name" value="RmlC-like cupins"/>
    <property type="match status" value="1"/>
</dbReference>
<protein>
    <submittedName>
        <fullName evidence="11">Homogentisate 1,2-dioxygenase</fullName>
        <ecNumber evidence="11">1.13.11.5</ecNumber>
    </submittedName>
</protein>
<reference evidence="11" key="1">
    <citation type="submission" date="2021-08" db="EMBL/GenBank/DDBJ databases">
        <title>Genome of a novel bacterium of the phylum Verrucomicrobia, Oleiharenicola sp. KSB-15.</title>
        <authorList>
            <person name="Chung J.-H."/>
            <person name="Ahn J.-H."/>
            <person name="Yoon Y."/>
            <person name="Kim D.-Y."/>
            <person name="An S.-H."/>
            <person name="Park I."/>
            <person name="Yeon J."/>
        </authorList>
    </citation>
    <scope>NUCLEOTIDE SEQUENCE</scope>
    <source>
        <strain evidence="11">KSB-15</strain>
    </source>
</reference>
<evidence type="ECO:0000313" key="11">
    <source>
        <dbReference type="EMBL" id="QYM78772.1"/>
    </source>
</evidence>
<dbReference type="EC" id="1.13.11.5" evidence="11"/>